<feature type="domain" description="Post-SET" evidence="1">
    <location>
        <begin position="22"/>
        <end position="38"/>
    </location>
</feature>
<proteinExistence type="predicted"/>
<name>A0A453KND3_AEGTS</name>
<reference evidence="2" key="3">
    <citation type="journal article" date="2017" name="Nature">
        <title>Genome sequence of the progenitor of the wheat D genome Aegilops tauschii.</title>
        <authorList>
            <person name="Luo M.C."/>
            <person name="Gu Y.Q."/>
            <person name="Puiu D."/>
            <person name="Wang H."/>
            <person name="Twardziok S.O."/>
            <person name="Deal K.R."/>
            <person name="Huo N."/>
            <person name="Zhu T."/>
            <person name="Wang L."/>
            <person name="Wang Y."/>
            <person name="McGuire P.E."/>
            <person name="Liu S."/>
            <person name="Long H."/>
            <person name="Ramasamy R.K."/>
            <person name="Rodriguez J.C."/>
            <person name="Van S.L."/>
            <person name="Yuan L."/>
            <person name="Wang Z."/>
            <person name="Xia Z."/>
            <person name="Xiao L."/>
            <person name="Anderson O.D."/>
            <person name="Ouyang S."/>
            <person name="Liang Y."/>
            <person name="Zimin A.V."/>
            <person name="Pertea G."/>
            <person name="Qi P."/>
            <person name="Bennetzen J.L."/>
            <person name="Dai X."/>
            <person name="Dawson M.W."/>
            <person name="Muller H.G."/>
            <person name="Kugler K."/>
            <person name="Rivarola-Duarte L."/>
            <person name="Spannagl M."/>
            <person name="Mayer K.F.X."/>
            <person name="Lu F.H."/>
            <person name="Bevan M.W."/>
            <person name="Leroy P."/>
            <person name="Li P."/>
            <person name="You F.M."/>
            <person name="Sun Q."/>
            <person name="Liu Z."/>
            <person name="Lyons E."/>
            <person name="Wicker T."/>
            <person name="Salzberg S.L."/>
            <person name="Devos K.M."/>
            <person name="Dvorak J."/>
        </authorList>
    </citation>
    <scope>NUCLEOTIDE SEQUENCE [LARGE SCALE GENOMIC DNA]</scope>
    <source>
        <strain evidence="2">cv. AL8/78</strain>
    </source>
</reference>
<evidence type="ECO:0000259" key="1">
    <source>
        <dbReference type="PROSITE" id="PS50868"/>
    </source>
</evidence>
<reference evidence="3" key="1">
    <citation type="journal article" date="2014" name="Science">
        <title>Ancient hybridizations among the ancestral genomes of bread wheat.</title>
        <authorList>
            <consortium name="International Wheat Genome Sequencing Consortium,"/>
            <person name="Marcussen T."/>
            <person name="Sandve S.R."/>
            <person name="Heier L."/>
            <person name="Spannagl M."/>
            <person name="Pfeifer M."/>
            <person name="Jakobsen K.S."/>
            <person name="Wulff B.B."/>
            <person name="Steuernagel B."/>
            <person name="Mayer K.F."/>
            <person name="Olsen O.A."/>
        </authorList>
    </citation>
    <scope>NUCLEOTIDE SEQUENCE [LARGE SCALE GENOMIC DNA]</scope>
    <source>
        <strain evidence="3">cv. AL8/78</strain>
    </source>
</reference>
<reference evidence="2" key="4">
    <citation type="submission" date="2019-03" db="UniProtKB">
        <authorList>
            <consortium name="EnsemblPlants"/>
        </authorList>
    </citation>
    <scope>IDENTIFICATION</scope>
</reference>
<evidence type="ECO:0000313" key="2">
    <source>
        <dbReference type="EnsemblPlants" id="AET5Gv20466100.7"/>
    </source>
</evidence>
<dbReference type="AlphaFoldDB" id="A0A453KND3"/>
<dbReference type="EnsemblPlants" id="AET5Gv20466100.7">
    <property type="protein sequence ID" value="AET5Gv20466100.7"/>
    <property type="gene ID" value="AET5Gv20466100"/>
</dbReference>
<reference evidence="3" key="2">
    <citation type="journal article" date="2017" name="Nat. Plants">
        <title>The Aegilops tauschii genome reveals multiple impacts of transposons.</title>
        <authorList>
            <person name="Zhao G."/>
            <person name="Zou C."/>
            <person name="Li K."/>
            <person name="Wang K."/>
            <person name="Li T."/>
            <person name="Gao L."/>
            <person name="Zhang X."/>
            <person name="Wang H."/>
            <person name="Yang Z."/>
            <person name="Liu X."/>
            <person name="Jiang W."/>
            <person name="Mao L."/>
            <person name="Kong X."/>
            <person name="Jiao Y."/>
            <person name="Jia J."/>
        </authorList>
    </citation>
    <scope>NUCLEOTIDE SEQUENCE [LARGE SCALE GENOMIC DNA]</scope>
    <source>
        <strain evidence="3">cv. AL8/78</strain>
    </source>
</reference>
<sequence>ESLGYTIDAAKCGNVRKNGKVKEKKCFCGSSKCRLRLY</sequence>
<dbReference type="PROSITE" id="PS50868">
    <property type="entry name" value="POST_SET"/>
    <property type="match status" value="1"/>
</dbReference>
<keyword evidence="3" id="KW-1185">Reference proteome</keyword>
<dbReference type="Proteomes" id="UP000015105">
    <property type="component" value="Chromosome 5D"/>
</dbReference>
<organism evidence="2 3">
    <name type="scientific">Aegilops tauschii subsp. strangulata</name>
    <name type="common">Goatgrass</name>
    <dbReference type="NCBI Taxonomy" id="200361"/>
    <lineage>
        <taxon>Eukaryota</taxon>
        <taxon>Viridiplantae</taxon>
        <taxon>Streptophyta</taxon>
        <taxon>Embryophyta</taxon>
        <taxon>Tracheophyta</taxon>
        <taxon>Spermatophyta</taxon>
        <taxon>Magnoliopsida</taxon>
        <taxon>Liliopsida</taxon>
        <taxon>Poales</taxon>
        <taxon>Poaceae</taxon>
        <taxon>BOP clade</taxon>
        <taxon>Pooideae</taxon>
        <taxon>Triticodae</taxon>
        <taxon>Triticeae</taxon>
        <taxon>Triticinae</taxon>
        <taxon>Aegilops</taxon>
    </lineage>
</organism>
<dbReference type="InterPro" id="IPR003616">
    <property type="entry name" value="Post-SET_dom"/>
</dbReference>
<reference evidence="2" key="5">
    <citation type="journal article" date="2021" name="G3 (Bethesda)">
        <title>Aegilops tauschii genome assembly Aet v5.0 features greater sequence contiguity and improved annotation.</title>
        <authorList>
            <person name="Wang L."/>
            <person name="Zhu T."/>
            <person name="Rodriguez J.C."/>
            <person name="Deal K.R."/>
            <person name="Dubcovsky J."/>
            <person name="McGuire P.E."/>
            <person name="Lux T."/>
            <person name="Spannagl M."/>
            <person name="Mayer K.F.X."/>
            <person name="Baldrich P."/>
            <person name="Meyers B.C."/>
            <person name="Huo N."/>
            <person name="Gu Y.Q."/>
            <person name="Zhou H."/>
            <person name="Devos K.M."/>
            <person name="Bennetzen J.L."/>
            <person name="Unver T."/>
            <person name="Budak H."/>
            <person name="Gulick P.J."/>
            <person name="Galiba G."/>
            <person name="Kalapos B."/>
            <person name="Nelson D.R."/>
            <person name="Li P."/>
            <person name="You F.M."/>
            <person name="Luo M.C."/>
            <person name="Dvorak J."/>
        </authorList>
    </citation>
    <scope>NUCLEOTIDE SEQUENCE [LARGE SCALE GENOMIC DNA]</scope>
    <source>
        <strain evidence="2">cv. AL8/78</strain>
    </source>
</reference>
<accession>A0A453KND3</accession>
<evidence type="ECO:0000313" key="3">
    <source>
        <dbReference type="Proteomes" id="UP000015105"/>
    </source>
</evidence>
<protein>
    <recommendedName>
        <fullName evidence="1">Post-SET domain-containing protein</fullName>
    </recommendedName>
</protein>
<dbReference type="Gramene" id="AET5Gv20466100.7">
    <property type="protein sequence ID" value="AET5Gv20466100.7"/>
    <property type="gene ID" value="AET5Gv20466100"/>
</dbReference>